<keyword evidence="5" id="KW-0244">Early protein</keyword>
<evidence type="ECO:0000313" key="13">
    <source>
        <dbReference type="EMBL" id="SMG83437.1"/>
    </source>
</evidence>
<dbReference type="GO" id="GO:0052150">
    <property type="term" value="P:symbiont-mediated perturbation of host apoptosis"/>
    <property type="evidence" value="ECO:0007669"/>
    <property type="project" value="UniProtKB-KW"/>
</dbReference>
<name>A0A1X7MMW5_9ADEN</name>
<comment type="function">
    <text evidence="10">Plays a major role to prevent cellular inhibition of viral genome replication. Assembles an SCF-like E3 ubiquitin ligase complex based on the cellular proteins ELOB, ELOC, CUL5 and RBX1, in cooperation with viral E4orf6. This viral RING-type ligase ubiquitinates cellular substrates and targets them to proteasomal degradation: TP53/p53, LIG4, MRE11-RAD50-NBS1 (MRN) complex, ITGA3, DAXX and BLM. E1B-55K probably acts as the substrate-specific adapter of the SCF-like E3 ubiquitin ligase complex. Degradation of host TP53/p53 activity is essential for preventing E1A-induced TP53 accumulation that would otherwise lead to cell apoptosis and growth arrest. E1B-55K also inactivates TP53 transcription-factor activity by binding its transactivation domain. E1B-55K also functions as a SUMO1 E3 ligase for TP53 which causes the latter to be sequestered in promyelocytic leukemia (PML) nuclear bodies thereby contributing to maximal inhibition of TP53 function.</text>
</comment>
<dbReference type="GO" id="GO:0042025">
    <property type="term" value="C:host cell nucleus"/>
    <property type="evidence" value="ECO:0007669"/>
    <property type="project" value="UniProtKB-SubCell"/>
</dbReference>
<dbReference type="InterPro" id="IPR002612">
    <property type="entry name" value="Adeno_E1B_55kDa"/>
</dbReference>
<dbReference type="InterPro" id="IPR011050">
    <property type="entry name" value="Pectin_lyase_fold/virulence"/>
</dbReference>
<evidence type="ECO:0000256" key="3">
    <source>
        <dbReference type="ARBA" id="ARBA00008605"/>
    </source>
</evidence>
<proteinExistence type="inferred from homology"/>
<evidence type="ECO:0000256" key="8">
    <source>
        <dbReference type="ARBA" id="ARBA00030428"/>
    </source>
</evidence>
<evidence type="ECO:0000313" key="14">
    <source>
        <dbReference type="Proteomes" id="UP000272067"/>
    </source>
</evidence>
<evidence type="ECO:0000256" key="4">
    <source>
        <dbReference type="ARBA" id="ARBA00022118"/>
    </source>
</evidence>
<dbReference type="SUPFAM" id="SSF51126">
    <property type="entry name" value="Pectin lyase-like"/>
    <property type="match status" value="1"/>
</dbReference>
<dbReference type="GeneID" id="41902942"/>
<comment type="similarity">
    <text evidence="3">Belongs to the adenoviridae E1B 55 kDa protein family.</text>
</comment>
<keyword evidence="14" id="KW-1185">Reference proteome</keyword>
<evidence type="ECO:0000256" key="5">
    <source>
        <dbReference type="ARBA" id="ARBA00022518"/>
    </source>
</evidence>
<evidence type="ECO:0000256" key="7">
    <source>
        <dbReference type="ARBA" id="ARBA00023323"/>
    </source>
</evidence>
<dbReference type="EMBL" id="LT841149">
    <property type="protein sequence ID" value="SMG83437.1"/>
    <property type="molecule type" value="Genomic_DNA"/>
</dbReference>
<keyword evidence="6" id="KW-1035">Host cytoplasm</keyword>
<evidence type="ECO:0000256" key="10">
    <source>
        <dbReference type="ARBA" id="ARBA00046084"/>
    </source>
</evidence>
<reference evidence="14" key="1">
    <citation type="submission" date="2017-04" db="EMBL/GenBank/DDBJ databases">
        <authorList>
            <person name="Hayer J."/>
            <person name="Malmberg M."/>
            <person name="Hayer J."/>
        </authorList>
    </citation>
    <scope>NUCLEOTIDE SEQUENCE [LARGE SCALE GENOMIC DNA]</scope>
</reference>
<sequence length="439" mass="48976">MANHPLRLEPAAGERVARGNEPADGDAGPLDRVINLPRELGLGERVRSSSGIRRGLLGDGIEPSKRLRFFTTVDSISYEEIKKCSDTSKRFFFEQVTGYLMKPEDDWEEMIKKHAKIVLDPEIEYVLDKPVNISTCCYVVGNGAKVKITCVEPYAVVLHRRENETHIISGMWTPTFDSIVFERLTNIPGGVLIASGQFILSGCTFIGSLRTCVESQGGGTVRGCHFFACYKGIVNTSGFTLKVKTCYFERCVIGIISRGNLEIIYSTGQATYCFCYAKSAVSISHCHIINPYSLYELEPVEMTACHNGNQAMPLHTIHIARHRTADAPVFEHNILMRSFLYVGRRTSTFQPIGCAFHYSSIVVDADAFNQLNMSSSFDQSVTVFKILRIDPAQDDHQALCICGVHHNPSIVTRVDISSFMLTHRQASSCNNVFMSDDEW</sequence>
<evidence type="ECO:0000256" key="11">
    <source>
        <dbReference type="ARBA" id="ARBA00046912"/>
    </source>
</evidence>
<dbReference type="GO" id="GO:0030430">
    <property type="term" value="C:host cell cytoplasm"/>
    <property type="evidence" value="ECO:0007669"/>
    <property type="project" value="UniProtKB-SubCell"/>
</dbReference>
<keyword evidence="7" id="KW-0945">Host-virus interaction</keyword>
<evidence type="ECO:0000256" key="2">
    <source>
        <dbReference type="ARBA" id="ARBA00004192"/>
    </source>
</evidence>
<accession>A0A1X7MMW5</accession>
<evidence type="ECO:0000256" key="6">
    <source>
        <dbReference type="ARBA" id="ARBA00023200"/>
    </source>
</evidence>
<feature type="region of interest" description="Disordered" evidence="12">
    <location>
        <begin position="1"/>
        <end position="31"/>
    </location>
</feature>
<evidence type="ECO:0000256" key="9">
    <source>
        <dbReference type="ARBA" id="ARBA00031863"/>
    </source>
</evidence>
<dbReference type="RefSeq" id="YP_009704119.1">
    <property type="nucleotide sequence ID" value="NC_044960.1"/>
</dbReference>
<comment type="subunit">
    <text evidence="11">Interacts with host PML-4 and PML-5; this interaction promotes efficient subnuclear targeting of E1B-55K to PML nuclear bodies. Interacts with E4-ORF3 protein. Interacts with E4-ORF6 protein.</text>
</comment>
<dbReference type="Proteomes" id="UP000272067">
    <property type="component" value="Segment"/>
</dbReference>
<keyword evidence="7" id="KW-1119">Modulation of host cell apoptosis by virus</keyword>
<organism evidence="13 14">
    <name type="scientific">Bottlenose dolphin adenovirus 1</name>
    <dbReference type="NCBI Taxonomy" id="1714377"/>
    <lineage>
        <taxon>Viruses</taxon>
        <taxon>Varidnaviria</taxon>
        <taxon>Bamfordvirae</taxon>
        <taxon>Preplasmiviricota</taxon>
        <taxon>Polisuviricotina</taxon>
        <taxon>Pharingeaviricetes</taxon>
        <taxon>Rowavirales</taxon>
        <taxon>Adenoviridae</taxon>
        <taxon>Mastadenovirus</taxon>
        <taxon>Mastadenovirus delphini</taxon>
        <taxon>Dolphin mastadenovirus B</taxon>
    </lineage>
</organism>
<dbReference type="KEGG" id="vg:41902942"/>
<dbReference type="Pfam" id="PF01696">
    <property type="entry name" value="Adeno_E1B_55K"/>
    <property type="match status" value="1"/>
</dbReference>
<evidence type="ECO:0000256" key="1">
    <source>
        <dbReference type="ARBA" id="ARBA00004147"/>
    </source>
</evidence>
<evidence type="ECO:0000256" key="12">
    <source>
        <dbReference type="SAM" id="MobiDB-lite"/>
    </source>
</evidence>
<protein>
    <recommendedName>
        <fullName evidence="4">E1B 55 kDa protein</fullName>
    </recommendedName>
    <alternativeName>
        <fullName evidence="8">E1B protein, large T-antigen</fullName>
    </alternativeName>
    <alternativeName>
        <fullName evidence="9">E1B-495R</fullName>
    </alternativeName>
</protein>
<comment type="subcellular location">
    <subcellularLocation>
        <location evidence="2">Host cytoplasm</location>
    </subcellularLocation>
    <subcellularLocation>
        <location evidence="1">Host nucleus</location>
    </subcellularLocation>
</comment>